<gene>
    <name evidence="3" type="ORF">VZT92_017069</name>
</gene>
<evidence type="ECO:0000256" key="1">
    <source>
        <dbReference type="SAM" id="MobiDB-lite"/>
    </source>
</evidence>
<dbReference type="Proteomes" id="UP001488805">
    <property type="component" value="Unassembled WGS sequence"/>
</dbReference>
<keyword evidence="4" id="KW-1185">Reference proteome</keyword>
<evidence type="ECO:0000256" key="2">
    <source>
        <dbReference type="SAM" id="Phobius"/>
    </source>
</evidence>
<evidence type="ECO:0000313" key="3">
    <source>
        <dbReference type="EMBL" id="KAK9524699.1"/>
    </source>
</evidence>
<reference evidence="3 4" key="1">
    <citation type="journal article" date="2024" name="Genome Biol. Evol.">
        <title>Chromosome-level genome assembly of the viviparous eelpout Zoarces viviparus.</title>
        <authorList>
            <person name="Fuhrmann N."/>
            <person name="Brasseur M.V."/>
            <person name="Bakowski C.E."/>
            <person name="Podsiadlowski L."/>
            <person name="Prost S."/>
            <person name="Krehenwinkel H."/>
            <person name="Mayer C."/>
        </authorList>
    </citation>
    <scope>NUCLEOTIDE SEQUENCE [LARGE SCALE GENOMIC DNA]</scope>
    <source>
        <strain evidence="3">NO-MEL_2022_Ind0_liver</strain>
    </source>
</reference>
<feature type="region of interest" description="Disordered" evidence="1">
    <location>
        <begin position="47"/>
        <end position="68"/>
    </location>
</feature>
<comment type="caution">
    <text evidence="3">The sequence shown here is derived from an EMBL/GenBank/DDBJ whole genome shotgun (WGS) entry which is preliminary data.</text>
</comment>
<keyword evidence="2" id="KW-1133">Transmembrane helix</keyword>
<evidence type="ECO:0000313" key="4">
    <source>
        <dbReference type="Proteomes" id="UP001488805"/>
    </source>
</evidence>
<protein>
    <submittedName>
        <fullName evidence="3">Uncharacterized protein</fullName>
    </submittedName>
</protein>
<keyword evidence="2" id="KW-0472">Membrane</keyword>
<accession>A0AAW1EQ39</accession>
<organism evidence="3 4">
    <name type="scientific">Zoarces viviparus</name>
    <name type="common">Viviparous eelpout</name>
    <name type="synonym">Blennius viviparus</name>
    <dbReference type="NCBI Taxonomy" id="48416"/>
    <lineage>
        <taxon>Eukaryota</taxon>
        <taxon>Metazoa</taxon>
        <taxon>Chordata</taxon>
        <taxon>Craniata</taxon>
        <taxon>Vertebrata</taxon>
        <taxon>Euteleostomi</taxon>
        <taxon>Actinopterygii</taxon>
        <taxon>Neopterygii</taxon>
        <taxon>Teleostei</taxon>
        <taxon>Neoteleostei</taxon>
        <taxon>Acanthomorphata</taxon>
        <taxon>Eupercaria</taxon>
        <taxon>Perciformes</taxon>
        <taxon>Cottioidei</taxon>
        <taxon>Zoarcales</taxon>
        <taxon>Zoarcidae</taxon>
        <taxon>Zoarcinae</taxon>
        <taxon>Zoarces</taxon>
    </lineage>
</organism>
<dbReference type="AlphaFoldDB" id="A0AAW1EQ39"/>
<name>A0AAW1EQ39_ZOAVI</name>
<proteinExistence type="predicted"/>
<dbReference type="EMBL" id="JBCEZU010000145">
    <property type="protein sequence ID" value="KAK9524699.1"/>
    <property type="molecule type" value="Genomic_DNA"/>
</dbReference>
<feature type="transmembrane region" description="Helical" evidence="2">
    <location>
        <begin position="20"/>
        <end position="39"/>
    </location>
</feature>
<keyword evidence="2" id="KW-0812">Transmembrane</keyword>
<sequence length="68" mass="7121">MSRTRATPLAQSIMGVVRKLLSTPASAIMVVFLQLLGVAGQEHAARARQGDAAGPKLQESAYRSGIEG</sequence>